<dbReference type="GO" id="GO:0007021">
    <property type="term" value="P:tubulin complex assembly"/>
    <property type="evidence" value="ECO:0007669"/>
    <property type="project" value="InterPro"/>
</dbReference>
<sequence length="1285" mass="143006">MSAVSESSFFLEADEVLQDLIPKLSSSSSPSSVDQQEQQKQQQQEALNRLESIFDKYLECPSLLDSKLESIVSTLSKAASSIAHEIYNSNSDSCQLLPSLISNLSAIYFIAKVRGSKQIQKFLTHNASDVEPILQMLSFVPTSEWKAMYALLLWIGMLSLVPFDLNTIDSTQDISLITKMISTCQEHLSDTGPSRSIAATSLAKLLSRPDLESRELLSFLQFAQEIMMKYLKGECLIFQIMGVVQTLAAIFKSGKREFLLQVEGMNVLWEQAIRVANMAAPKDGNAGVLLLRKLLVKFFARVGCCYLPPKVAEWRYQRGRRSLLANLKEEETGNNDAVSGNAAQSSTSATPTTNKELVFHVPDQVEDSMAQLISSLDDPATTVRWSCAKGIGRVTERLPAICADDVLDAILELCLDFENDNAWHGACLAIAELARRGLLLPDRLHQVVPIVVKAIQYDVPRGQHSVGAHVRDAACYTCWAFARAYAPDILKPFVPDLSKAIVLASLFDREINCRRAASAAFQESVGRQGADNFKHGIAILTAADYFTLGNRVEAFTNVAFFVASFEEYRQPIIECLYEDKLFHWDEEIRRLSAVSLGKLTALDPDMFVMKVLPYLLQYCTHENIFVRHGALLGVAEILVEIGSEKIQEYSNATGLLASISDLVNRIEKARLYRGRGGEIMRAAVSRFIECMALSKVPLTVKQQVAILDSVDSNSRHPKEEIQEAAAKALFAVTRSYFPVGEEGPSERLQKRIVDTYIQAVNMDENPAVTRGYTLALGHLPSKLLAPSRTVLDSILNCLCKASNPTNLIGGQGDAETRRNAIGSLIMVCETVGIGRSTTETDEYPSQAITKDHLEKVFGALLLASEDYNTDRRGDVGSWSRIAVLNALEKLAYLSIRSSNLPQSYQDTSDIPSVPRVPSLRARCETLESNASEKVHDCISQSKPFRGNEKLDEDAIIYFTSEMCSKTIRVMLKQLSEKLDNIRNVAGGCLERLLLQENPRVPFVYSRPSLVEALKLNEKVQVNWSNPEDTFPLVLRAINIDEYFESILSGLVISVGGLTESVTRHSSKALFDYMRALKAMKQTGRISKISHAMFRLFDRHSKDGRVILPLLVTVEKLLSHGFFDDLLTKKDSDFSKELAKRIRKEATKISDIKRLMSIVQVAINIFHSVDEEVKSTNLLFLMRILAHRFPRVRRYTAEQLYIKLIEDSSIISDSEDVDKAMDILSNTNWDRDLGPPSNIRQSRNEVAKLLGVTLSEKDIVGPKPKAAVKKVDEFASYASLVGSAGF</sequence>
<reference evidence="6 7" key="1">
    <citation type="journal article" date="2021" name="Sci. Rep.">
        <title>The genome of the diatom Chaetoceros tenuissimus carries an ancient integrated fragment of an extant virus.</title>
        <authorList>
            <person name="Hongo Y."/>
            <person name="Kimura K."/>
            <person name="Takaki Y."/>
            <person name="Yoshida Y."/>
            <person name="Baba S."/>
            <person name="Kobayashi G."/>
            <person name="Nagasaki K."/>
            <person name="Hano T."/>
            <person name="Tomaru Y."/>
        </authorList>
    </citation>
    <scope>NUCLEOTIDE SEQUENCE [LARGE SCALE GENOMIC DNA]</scope>
    <source>
        <strain evidence="6 7">NIES-3715</strain>
    </source>
</reference>
<dbReference type="InterPro" id="IPR011989">
    <property type="entry name" value="ARM-like"/>
</dbReference>
<feature type="region of interest" description="Disordered" evidence="3">
    <location>
        <begin position="332"/>
        <end position="353"/>
    </location>
</feature>
<dbReference type="Pfam" id="PF12612">
    <property type="entry name" value="TFCD_C"/>
    <property type="match status" value="1"/>
</dbReference>
<proteinExistence type="predicted"/>
<keyword evidence="1" id="KW-0143">Chaperone</keyword>
<evidence type="ECO:0000256" key="1">
    <source>
        <dbReference type="ARBA" id="ARBA00023186"/>
    </source>
</evidence>
<dbReference type="GO" id="GO:0007023">
    <property type="term" value="P:post-chaperonin tubulin folding pathway"/>
    <property type="evidence" value="ECO:0007669"/>
    <property type="project" value="InterPro"/>
</dbReference>
<name>A0AAD3H9W4_9STRA</name>
<dbReference type="GO" id="GO:0000226">
    <property type="term" value="P:microtubule cytoskeleton organization"/>
    <property type="evidence" value="ECO:0007669"/>
    <property type="project" value="TreeGrafter"/>
</dbReference>
<feature type="compositionally biased region" description="Low complexity" evidence="3">
    <location>
        <begin position="342"/>
        <end position="353"/>
    </location>
</feature>
<dbReference type="PROSITE" id="PS50077">
    <property type="entry name" value="HEAT_REPEAT"/>
    <property type="match status" value="1"/>
</dbReference>
<dbReference type="InterPro" id="IPR058033">
    <property type="entry name" value="ARM_TBCD_2nd"/>
</dbReference>
<dbReference type="GO" id="GO:0048487">
    <property type="term" value="F:beta-tubulin binding"/>
    <property type="evidence" value="ECO:0007669"/>
    <property type="project" value="InterPro"/>
</dbReference>
<feature type="compositionally biased region" description="Low complexity" evidence="3">
    <location>
        <begin position="25"/>
        <end position="44"/>
    </location>
</feature>
<evidence type="ECO:0000313" key="7">
    <source>
        <dbReference type="Proteomes" id="UP001054902"/>
    </source>
</evidence>
<gene>
    <name evidence="6" type="ORF">CTEN210_12236</name>
</gene>
<feature type="domain" description="Tubulin-folding cofactor D ARM repeats" evidence="5">
    <location>
        <begin position="290"/>
        <end position="537"/>
    </location>
</feature>
<dbReference type="InterPro" id="IPR021133">
    <property type="entry name" value="HEAT_type_2"/>
</dbReference>
<evidence type="ECO:0000259" key="5">
    <source>
        <dbReference type="Pfam" id="PF25767"/>
    </source>
</evidence>
<evidence type="ECO:0000259" key="4">
    <source>
        <dbReference type="Pfam" id="PF12612"/>
    </source>
</evidence>
<dbReference type="GO" id="GO:0005096">
    <property type="term" value="F:GTPase activator activity"/>
    <property type="evidence" value="ECO:0007669"/>
    <property type="project" value="InterPro"/>
</dbReference>
<keyword evidence="7" id="KW-1185">Reference proteome</keyword>
<dbReference type="InterPro" id="IPR033162">
    <property type="entry name" value="TBCD"/>
</dbReference>
<protein>
    <recommendedName>
        <fullName evidence="8">Tubulin-specific chaperone D</fullName>
    </recommendedName>
</protein>
<dbReference type="PANTHER" id="PTHR12658:SF0">
    <property type="entry name" value="TUBULIN-SPECIFIC CHAPERONE D"/>
    <property type="match status" value="1"/>
</dbReference>
<dbReference type="SUPFAM" id="SSF48371">
    <property type="entry name" value="ARM repeat"/>
    <property type="match status" value="1"/>
</dbReference>
<evidence type="ECO:0000256" key="3">
    <source>
        <dbReference type="SAM" id="MobiDB-lite"/>
    </source>
</evidence>
<dbReference type="InterPro" id="IPR022577">
    <property type="entry name" value="TBCD_C"/>
</dbReference>
<comment type="caution">
    <text evidence="6">The sequence shown here is derived from an EMBL/GenBank/DDBJ whole genome shotgun (WGS) entry which is preliminary data.</text>
</comment>
<evidence type="ECO:0000256" key="2">
    <source>
        <dbReference type="PROSITE-ProRule" id="PRU00103"/>
    </source>
</evidence>
<accession>A0AAD3H9W4</accession>
<feature type="repeat" description="HEAT" evidence="2">
    <location>
        <begin position="611"/>
        <end position="649"/>
    </location>
</feature>
<dbReference type="Proteomes" id="UP001054902">
    <property type="component" value="Unassembled WGS sequence"/>
</dbReference>
<dbReference type="PANTHER" id="PTHR12658">
    <property type="entry name" value="BETA-TUBULIN COFACTOR D"/>
    <property type="match status" value="1"/>
</dbReference>
<dbReference type="Pfam" id="PF23579">
    <property type="entry name" value="ARM_TBCD"/>
    <property type="match status" value="1"/>
</dbReference>
<dbReference type="InterPro" id="IPR016024">
    <property type="entry name" value="ARM-type_fold"/>
</dbReference>
<evidence type="ECO:0008006" key="8">
    <source>
        <dbReference type="Google" id="ProtNLM"/>
    </source>
</evidence>
<dbReference type="Pfam" id="PF25767">
    <property type="entry name" value="ARM_TBCD_2nd"/>
    <property type="match status" value="1"/>
</dbReference>
<feature type="domain" description="Tubulin-folding cofactor D C-terminal" evidence="4">
    <location>
        <begin position="966"/>
        <end position="1153"/>
    </location>
</feature>
<dbReference type="EMBL" id="BLLK01000051">
    <property type="protein sequence ID" value="GFH55760.1"/>
    <property type="molecule type" value="Genomic_DNA"/>
</dbReference>
<evidence type="ECO:0000313" key="6">
    <source>
        <dbReference type="EMBL" id="GFH55760.1"/>
    </source>
</evidence>
<organism evidence="6 7">
    <name type="scientific">Chaetoceros tenuissimus</name>
    <dbReference type="NCBI Taxonomy" id="426638"/>
    <lineage>
        <taxon>Eukaryota</taxon>
        <taxon>Sar</taxon>
        <taxon>Stramenopiles</taxon>
        <taxon>Ochrophyta</taxon>
        <taxon>Bacillariophyta</taxon>
        <taxon>Coscinodiscophyceae</taxon>
        <taxon>Chaetocerotophycidae</taxon>
        <taxon>Chaetocerotales</taxon>
        <taxon>Chaetocerotaceae</taxon>
        <taxon>Chaetoceros</taxon>
    </lineage>
</organism>
<feature type="region of interest" description="Disordered" evidence="3">
    <location>
        <begin position="23"/>
        <end position="44"/>
    </location>
</feature>
<dbReference type="Gene3D" id="1.25.10.10">
    <property type="entry name" value="Leucine-rich Repeat Variant"/>
    <property type="match status" value="2"/>
</dbReference>